<organism evidence="1 2">
    <name type="scientific">Stentor coeruleus</name>
    <dbReference type="NCBI Taxonomy" id="5963"/>
    <lineage>
        <taxon>Eukaryota</taxon>
        <taxon>Sar</taxon>
        <taxon>Alveolata</taxon>
        <taxon>Ciliophora</taxon>
        <taxon>Postciliodesmatophora</taxon>
        <taxon>Heterotrichea</taxon>
        <taxon>Heterotrichida</taxon>
        <taxon>Stentoridae</taxon>
        <taxon>Stentor</taxon>
    </lineage>
</organism>
<protein>
    <submittedName>
        <fullName evidence="1">Uncharacterized protein</fullName>
    </submittedName>
</protein>
<name>A0A1R2CEL1_9CILI</name>
<dbReference type="Proteomes" id="UP000187209">
    <property type="component" value="Unassembled WGS sequence"/>
</dbReference>
<accession>A0A1R2CEL1</accession>
<reference evidence="1 2" key="1">
    <citation type="submission" date="2016-11" db="EMBL/GenBank/DDBJ databases">
        <title>The macronuclear genome of Stentor coeruleus: a giant cell with tiny introns.</title>
        <authorList>
            <person name="Slabodnick M."/>
            <person name="Ruby J.G."/>
            <person name="Reiff S.B."/>
            <person name="Swart E.C."/>
            <person name="Gosai S."/>
            <person name="Prabakaran S."/>
            <person name="Witkowska E."/>
            <person name="Larue G.E."/>
            <person name="Fisher S."/>
            <person name="Freeman R.M."/>
            <person name="Gunawardena J."/>
            <person name="Chu W."/>
            <person name="Stover N.A."/>
            <person name="Gregory B.D."/>
            <person name="Nowacki M."/>
            <person name="Derisi J."/>
            <person name="Roy S.W."/>
            <person name="Marshall W.F."/>
            <person name="Sood P."/>
        </authorList>
    </citation>
    <scope>NUCLEOTIDE SEQUENCE [LARGE SCALE GENOMIC DNA]</scope>
    <source>
        <strain evidence="1">WM001</strain>
    </source>
</reference>
<dbReference type="EMBL" id="MPUH01000178">
    <property type="protein sequence ID" value="OMJ87395.1"/>
    <property type="molecule type" value="Genomic_DNA"/>
</dbReference>
<dbReference type="AlphaFoldDB" id="A0A1R2CEL1"/>
<keyword evidence="2" id="KW-1185">Reference proteome</keyword>
<evidence type="ECO:0000313" key="1">
    <source>
        <dbReference type="EMBL" id="OMJ87395.1"/>
    </source>
</evidence>
<evidence type="ECO:0000313" key="2">
    <source>
        <dbReference type="Proteomes" id="UP000187209"/>
    </source>
</evidence>
<gene>
    <name evidence="1" type="ORF">SteCoe_10903</name>
</gene>
<comment type="caution">
    <text evidence="1">The sequence shown here is derived from an EMBL/GenBank/DDBJ whole genome shotgun (WGS) entry which is preliminary data.</text>
</comment>
<sequence length="159" mass="19112">MDIILICPDKKKEHKISHQLLSERVKEIRDYCSTKPSFIYYSIRRKSKKAIIFRTHKQVLGGRIYHVHPKKDYRNPYSKLYTNLRYIQNLNKKYSTYNLPKKKIADDFDDIKIEPEIDEKYFAKKKTFLKGKAIGFNHNKKCASVENWITNIYFDDKLD</sequence>
<proteinExistence type="predicted"/>